<sequence length="138" mass="15801">MKNLPKDKKIILFDGVCTLCNNAIDYIIKKDQKDQFVFASLQSDIGKKLTAERGIDTSQIDSMILIIPGEAYYIKSTAALQIFKRLSGVVSLSRIFLPLPEGFRDSVYDLIARNRYQWFGKKETCRMPTPEEKAKFIE</sequence>
<evidence type="ECO:0000313" key="2">
    <source>
        <dbReference type="Proteomes" id="UP001182991"/>
    </source>
</evidence>
<reference evidence="2" key="1">
    <citation type="submission" date="2023-07" db="EMBL/GenBank/DDBJ databases">
        <title>Isolating and identifying novel microbial strains from the Mariana Trench.</title>
        <authorList>
            <person name="Fu H."/>
        </authorList>
    </citation>
    <scope>NUCLEOTIDE SEQUENCE [LARGE SCALE GENOMIC DNA]</scope>
    <source>
        <strain evidence="2">T-y2</strain>
    </source>
</reference>
<dbReference type="Pfam" id="PF04134">
    <property type="entry name" value="DCC1-like"/>
    <property type="match status" value="1"/>
</dbReference>
<name>A0ABU2KHP9_9FLAO</name>
<comment type="caution">
    <text evidence="1">The sequence shown here is derived from an EMBL/GenBank/DDBJ whole genome shotgun (WGS) entry which is preliminary data.</text>
</comment>
<dbReference type="InterPro" id="IPR052927">
    <property type="entry name" value="DCC_oxidoreductase"/>
</dbReference>
<dbReference type="PANTHER" id="PTHR33639:SF2">
    <property type="entry name" value="DUF393 DOMAIN-CONTAINING PROTEIN"/>
    <property type="match status" value="1"/>
</dbReference>
<organism evidence="1 2">
    <name type="scientific">Mesonia ostreae</name>
    <dbReference type="NCBI Taxonomy" id="861110"/>
    <lineage>
        <taxon>Bacteria</taxon>
        <taxon>Pseudomonadati</taxon>
        <taxon>Bacteroidota</taxon>
        <taxon>Flavobacteriia</taxon>
        <taxon>Flavobacteriales</taxon>
        <taxon>Flavobacteriaceae</taxon>
        <taxon>Mesonia</taxon>
    </lineage>
</organism>
<evidence type="ECO:0000313" key="1">
    <source>
        <dbReference type="EMBL" id="MDT0294242.1"/>
    </source>
</evidence>
<proteinExistence type="predicted"/>
<dbReference type="EMBL" id="JAVRBG010000005">
    <property type="protein sequence ID" value="MDT0294242.1"/>
    <property type="molecule type" value="Genomic_DNA"/>
</dbReference>
<protein>
    <submittedName>
        <fullName evidence="1">DCC1-like thiol-disulfide oxidoreductase family protein</fullName>
    </submittedName>
</protein>
<gene>
    <name evidence="1" type="ORF">RLT85_06310</name>
</gene>
<dbReference type="RefSeq" id="WP_311401196.1">
    <property type="nucleotide sequence ID" value="NZ_JAVRBG010000005.1"/>
</dbReference>
<keyword evidence="2" id="KW-1185">Reference proteome</keyword>
<dbReference type="InterPro" id="IPR007263">
    <property type="entry name" value="DCC1-like"/>
</dbReference>
<dbReference type="PANTHER" id="PTHR33639">
    <property type="entry name" value="THIOL-DISULFIDE OXIDOREDUCTASE DCC"/>
    <property type="match status" value="1"/>
</dbReference>
<dbReference type="Proteomes" id="UP001182991">
    <property type="component" value="Unassembled WGS sequence"/>
</dbReference>
<accession>A0ABU2KHP9</accession>